<dbReference type="AlphaFoldDB" id="A0A0M3ILV1"/>
<reference evidence="2" key="1">
    <citation type="submission" date="2017-02" db="UniProtKB">
        <authorList>
            <consortium name="WormBaseParasite"/>
        </authorList>
    </citation>
    <scope>IDENTIFICATION</scope>
</reference>
<organism evidence="1 2">
    <name type="scientific">Ascaris lumbricoides</name>
    <name type="common">Giant roundworm</name>
    <dbReference type="NCBI Taxonomy" id="6252"/>
    <lineage>
        <taxon>Eukaryota</taxon>
        <taxon>Metazoa</taxon>
        <taxon>Ecdysozoa</taxon>
        <taxon>Nematoda</taxon>
        <taxon>Chromadorea</taxon>
        <taxon>Rhabditida</taxon>
        <taxon>Spirurina</taxon>
        <taxon>Ascaridomorpha</taxon>
        <taxon>Ascaridoidea</taxon>
        <taxon>Ascarididae</taxon>
        <taxon>Ascaris</taxon>
    </lineage>
</organism>
<keyword evidence="1" id="KW-1185">Reference proteome</keyword>
<proteinExistence type="predicted"/>
<dbReference type="WBParaSite" id="ALUE_0001972901-mRNA-1">
    <property type="protein sequence ID" value="ALUE_0001972901-mRNA-1"/>
    <property type="gene ID" value="ALUE_0001972901"/>
</dbReference>
<name>A0A0M3ILV1_ASCLU</name>
<evidence type="ECO:0000313" key="1">
    <source>
        <dbReference type="Proteomes" id="UP000036681"/>
    </source>
</evidence>
<dbReference type="Proteomes" id="UP000036681">
    <property type="component" value="Unplaced"/>
</dbReference>
<sequence>MPRDLFAFRRICIIFKNCVLVEFICLRVSLTFQRSIQGWNLLCSVSFSDQQVINFFKPCG</sequence>
<evidence type="ECO:0000313" key="2">
    <source>
        <dbReference type="WBParaSite" id="ALUE_0001972901-mRNA-1"/>
    </source>
</evidence>
<accession>A0A0M3ILV1</accession>
<protein>
    <submittedName>
        <fullName evidence="2">Uncharacterized protein</fullName>
    </submittedName>
</protein>